<keyword evidence="2" id="KW-1185">Reference proteome</keyword>
<evidence type="ECO:0000313" key="2">
    <source>
        <dbReference type="Proteomes" id="UP001286313"/>
    </source>
</evidence>
<dbReference type="AlphaFoldDB" id="A0AAE1G079"/>
<organism evidence="1 2">
    <name type="scientific">Petrolisthes cinctipes</name>
    <name type="common">Flat porcelain crab</name>
    <dbReference type="NCBI Taxonomy" id="88211"/>
    <lineage>
        <taxon>Eukaryota</taxon>
        <taxon>Metazoa</taxon>
        <taxon>Ecdysozoa</taxon>
        <taxon>Arthropoda</taxon>
        <taxon>Crustacea</taxon>
        <taxon>Multicrustacea</taxon>
        <taxon>Malacostraca</taxon>
        <taxon>Eumalacostraca</taxon>
        <taxon>Eucarida</taxon>
        <taxon>Decapoda</taxon>
        <taxon>Pleocyemata</taxon>
        <taxon>Anomura</taxon>
        <taxon>Galatheoidea</taxon>
        <taxon>Porcellanidae</taxon>
        <taxon>Petrolisthes</taxon>
    </lineage>
</organism>
<reference evidence="1" key="1">
    <citation type="submission" date="2023-10" db="EMBL/GenBank/DDBJ databases">
        <title>Genome assemblies of two species of porcelain crab, Petrolisthes cinctipes and Petrolisthes manimaculis (Anomura: Porcellanidae).</title>
        <authorList>
            <person name="Angst P."/>
        </authorList>
    </citation>
    <scope>NUCLEOTIDE SEQUENCE</scope>
    <source>
        <strain evidence="1">PB745_01</strain>
        <tissue evidence="1">Gill</tissue>
    </source>
</reference>
<proteinExistence type="predicted"/>
<evidence type="ECO:0000313" key="1">
    <source>
        <dbReference type="EMBL" id="KAK3882845.1"/>
    </source>
</evidence>
<dbReference type="Proteomes" id="UP001286313">
    <property type="component" value="Unassembled WGS sequence"/>
</dbReference>
<gene>
    <name evidence="1" type="ORF">Pcinc_012815</name>
</gene>
<accession>A0AAE1G079</accession>
<name>A0AAE1G079_PETCI</name>
<comment type="caution">
    <text evidence="1">The sequence shown here is derived from an EMBL/GenBank/DDBJ whole genome shotgun (WGS) entry which is preliminary data.</text>
</comment>
<dbReference type="EMBL" id="JAWQEG010001051">
    <property type="protein sequence ID" value="KAK3882845.1"/>
    <property type="molecule type" value="Genomic_DNA"/>
</dbReference>
<protein>
    <submittedName>
        <fullName evidence="1">Uncharacterized protein</fullName>
    </submittedName>
</protein>
<sequence>MTGAKYWDPAGSGNTAELRSTSVLISILGTTAVEAAPEKTYTAEVYNSSSTGDRPTIKTLKSDYQRGGNLTHAYTSRTEKYRWHTK</sequence>